<keyword evidence="1" id="KW-0472">Membrane</keyword>
<dbReference type="EMBL" id="MN577570">
    <property type="protein sequence ID" value="QGT49838.1"/>
    <property type="molecule type" value="Genomic_DNA"/>
</dbReference>
<gene>
    <name evidence="3" type="ORF">Melaina855_2250</name>
</gene>
<evidence type="ECO:0000256" key="1">
    <source>
        <dbReference type="SAM" id="Phobius"/>
    </source>
</evidence>
<dbReference type="AlphaFoldDB" id="A0A650EL45"/>
<sequence length="174" mass="18669">MKKFLSLILSVLFVFQFTMLSGFAATTKVKAGTPVTVVVKTPHNSKTLTQGSMIEAEIAKDVTVNDILVFKAGDRATLNVTNVKKAGFVGIPGEITITNGEVFDANGTGHYINFTQGITGIEKTWPKVCLGCGIFIILAPIALFGFVKGGQAEVKTHIPLETRTSQEFDFSPSL</sequence>
<keyword evidence="1" id="KW-1133">Transmembrane helix</keyword>
<proteinExistence type="predicted"/>
<keyword evidence="2" id="KW-0732">Signal</keyword>
<feature type="signal peptide" evidence="2">
    <location>
        <begin position="1"/>
        <end position="24"/>
    </location>
</feature>
<keyword evidence="1" id="KW-0812">Transmembrane</keyword>
<reference evidence="3" key="1">
    <citation type="journal article" date="2020" name="J. ISSAAS">
        <title>Lactobacilli and other gastrointestinal microbiota of Peromyscus leucopus, reservoir host for agents of Lyme disease and other zoonoses in North America.</title>
        <authorList>
            <person name="Milovic A."/>
            <person name="Bassam K."/>
            <person name="Shao H."/>
            <person name="Chatzistamou I."/>
            <person name="Tufts D.M."/>
            <person name="Diuk-Wasser M."/>
            <person name="Barbour A.G."/>
        </authorList>
    </citation>
    <scope>NUCLEOTIDE SEQUENCE</scope>
    <source>
        <strain evidence="3">LL20</strain>
    </source>
</reference>
<evidence type="ECO:0000256" key="2">
    <source>
        <dbReference type="SAM" id="SignalP"/>
    </source>
</evidence>
<organism evidence="3">
    <name type="scientific">uncultured Candidatus Melainabacteria bacterium</name>
    <dbReference type="NCBI Taxonomy" id="2682970"/>
    <lineage>
        <taxon>Bacteria</taxon>
        <taxon>Bacillati</taxon>
        <taxon>Candidatus Melainabacteria</taxon>
        <taxon>environmental samples</taxon>
    </lineage>
</organism>
<protein>
    <submittedName>
        <fullName evidence="3">Uncharacterized protein</fullName>
    </submittedName>
</protein>
<evidence type="ECO:0000313" key="3">
    <source>
        <dbReference type="EMBL" id="QGT49838.1"/>
    </source>
</evidence>
<accession>A0A650EL45</accession>
<name>A0A650EL45_9BACT</name>
<feature type="chain" id="PRO_5024802596" evidence="2">
    <location>
        <begin position="25"/>
        <end position="174"/>
    </location>
</feature>
<feature type="transmembrane region" description="Helical" evidence="1">
    <location>
        <begin position="125"/>
        <end position="147"/>
    </location>
</feature>